<dbReference type="InterPro" id="IPR002119">
    <property type="entry name" value="Histone_H2A"/>
</dbReference>
<dbReference type="InterPro" id="IPR007125">
    <property type="entry name" value="H2A/H2B/H3"/>
</dbReference>
<proteinExistence type="inferred from homology"/>
<dbReference type="EMBL" id="CCAG010015276">
    <property type="status" value="NOT_ANNOTATED_CDS"/>
    <property type="molecule type" value="Genomic_DNA"/>
</dbReference>
<reference evidence="4" key="1">
    <citation type="submission" date="2020-05" db="UniProtKB">
        <authorList>
            <consortium name="EnsemblMetazoa"/>
        </authorList>
    </citation>
    <scope>IDENTIFICATION</scope>
    <source>
        <strain evidence="4">Yale</strain>
    </source>
</reference>
<evidence type="ECO:0000313" key="4">
    <source>
        <dbReference type="EnsemblMetazoa" id="GMOY006512-PA"/>
    </source>
</evidence>
<dbReference type="InterPro" id="IPR009072">
    <property type="entry name" value="Histone-fold"/>
</dbReference>
<keyword evidence="2" id="KW-0158">Chromosome</keyword>
<dbReference type="VEuPathDB" id="VectorBase:GMOY006512"/>
<dbReference type="STRING" id="37546.A0A1B0FZZ2"/>
<dbReference type="GO" id="GO:0046982">
    <property type="term" value="F:protein heterodimerization activity"/>
    <property type="evidence" value="ECO:0007669"/>
    <property type="project" value="InterPro"/>
</dbReference>
<dbReference type="Gene3D" id="1.10.20.10">
    <property type="entry name" value="Histone, subunit A"/>
    <property type="match status" value="1"/>
</dbReference>
<sequence>MRIHGGTAAMYFSAILEYLTAEILELAANVSNDIRTKHITPRRVQLAIRGDEELHAFIKVDVDGAGIFAHLHRFLCRQIP</sequence>
<keyword evidence="2" id="KW-0539">Nucleus</keyword>
<dbReference type="GO" id="GO:0030527">
    <property type="term" value="F:structural constituent of chromatin"/>
    <property type="evidence" value="ECO:0007669"/>
    <property type="project" value="InterPro"/>
</dbReference>
<dbReference type="GO" id="GO:0003677">
    <property type="term" value="F:DNA binding"/>
    <property type="evidence" value="ECO:0007669"/>
    <property type="project" value="UniProtKB-KW"/>
</dbReference>
<accession>A0A1B0FZZ2</accession>
<comment type="subunit">
    <text evidence="2">The nucleosome is a histone octamer containing two molecules each of H2A, H2B, H3 and H4 assembled in one H3-H4 heterotetramer and two H2A-H2B heterodimers. The octamer wraps approximately 147 bp of DNA.</text>
</comment>
<dbReference type="Proteomes" id="UP000092444">
    <property type="component" value="Unassembled WGS sequence"/>
</dbReference>
<comment type="similarity">
    <text evidence="2">Belongs to the histone H2A family.</text>
</comment>
<dbReference type="SUPFAM" id="SSF47113">
    <property type="entry name" value="Histone-fold"/>
    <property type="match status" value="1"/>
</dbReference>
<evidence type="ECO:0000313" key="5">
    <source>
        <dbReference type="Proteomes" id="UP000092444"/>
    </source>
</evidence>
<name>A0A1B0FZZ2_GLOMM</name>
<feature type="domain" description="Core Histone H2A/H2B/H3" evidence="3">
    <location>
        <begin position="6"/>
        <end position="50"/>
    </location>
</feature>
<dbReference type="AlphaFoldDB" id="A0A1B0FZZ2"/>
<organism evidence="4 5">
    <name type="scientific">Glossina morsitans morsitans</name>
    <name type="common">Savannah tsetse fly</name>
    <dbReference type="NCBI Taxonomy" id="37546"/>
    <lineage>
        <taxon>Eukaryota</taxon>
        <taxon>Metazoa</taxon>
        <taxon>Ecdysozoa</taxon>
        <taxon>Arthropoda</taxon>
        <taxon>Hexapoda</taxon>
        <taxon>Insecta</taxon>
        <taxon>Pterygota</taxon>
        <taxon>Neoptera</taxon>
        <taxon>Endopterygota</taxon>
        <taxon>Diptera</taxon>
        <taxon>Brachycera</taxon>
        <taxon>Muscomorpha</taxon>
        <taxon>Hippoboscoidea</taxon>
        <taxon>Glossinidae</taxon>
        <taxon>Glossina</taxon>
    </lineage>
</organism>
<keyword evidence="1" id="KW-1017">Isopeptide bond</keyword>
<evidence type="ECO:0000256" key="2">
    <source>
        <dbReference type="RuleBase" id="RU003767"/>
    </source>
</evidence>
<comment type="subcellular location">
    <subcellularLocation>
        <location evidence="2">Nucleus</location>
    </subcellularLocation>
</comment>
<dbReference type="PhylomeDB" id="A0A1B0FZZ2"/>
<evidence type="ECO:0000259" key="3">
    <source>
        <dbReference type="Pfam" id="PF00125"/>
    </source>
</evidence>
<dbReference type="SMART" id="SM00414">
    <property type="entry name" value="H2A"/>
    <property type="match status" value="1"/>
</dbReference>
<dbReference type="GO" id="GO:0000786">
    <property type="term" value="C:nucleosome"/>
    <property type="evidence" value="ECO:0007669"/>
    <property type="project" value="UniProtKB-KW"/>
</dbReference>
<keyword evidence="2" id="KW-0544">Nucleosome core</keyword>
<keyword evidence="5" id="KW-1185">Reference proteome</keyword>
<evidence type="ECO:0000256" key="1">
    <source>
        <dbReference type="ARBA" id="ARBA00022499"/>
    </source>
</evidence>
<keyword evidence="2" id="KW-0238">DNA-binding</keyword>
<protein>
    <recommendedName>
        <fullName evidence="2">Histone H2A</fullName>
    </recommendedName>
</protein>
<dbReference type="PRINTS" id="PR00620">
    <property type="entry name" value="HISTONEH2A"/>
</dbReference>
<dbReference type="EnsemblMetazoa" id="GMOY006512-RA">
    <property type="protein sequence ID" value="GMOY006512-PA"/>
    <property type="gene ID" value="GMOY006512"/>
</dbReference>
<dbReference type="GO" id="GO:0005634">
    <property type="term" value="C:nucleus"/>
    <property type="evidence" value="ECO:0007669"/>
    <property type="project" value="UniProtKB-SubCell"/>
</dbReference>
<dbReference type="Pfam" id="PF00125">
    <property type="entry name" value="Histone"/>
    <property type="match status" value="1"/>
</dbReference>
<dbReference type="PANTHER" id="PTHR23430">
    <property type="entry name" value="HISTONE H2A"/>
    <property type="match status" value="1"/>
</dbReference>